<name>A0A066RQZ5_9GAMM</name>
<evidence type="ECO:0000313" key="2">
    <source>
        <dbReference type="Proteomes" id="UP000027192"/>
    </source>
</evidence>
<dbReference type="RefSeq" id="WP_036748960.1">
    <property type="nucleotide sequence ID" value="NZ_JAGSGC010000002.1"/>
</dbReference>
<dbReference type="Proteomes" id="UP000027192">
    <property type="component" value="Unassembled WGS sequence"/>
</dbReference>
<proteinExistence type="predicted"/>
<keyword evidence="2" id="KW-1185">Reference proteome</keyword>
<dbReference type="AlphaFoldDB" id="A0A066RQZ5"/>
<comment type="caution">
    <text evidence="1">The sequence shown here is derived from an EMBL/GenBank/DDBJ whole genome shotgun (WGS) entry which is preliminary data.</text>
</comment>
<dbReference type="STRING" id="1654360.EA58_03700"/>
<sequence>MNGQFWVTVEQVAQMTQSSLRVMDKQFQSSRDYEAEQLRLLMKKCERQLAVVEGEIGVASSSGNCKKPVVSLRGKTDEKNITR</sequence>
<dbReference type="EMBL" id="JMIB01000005">
    <property type="protein sequence ID" value="KDM92870.1"/>
    <property type="molecule type" value="Genomic_DNA"/>
</dbReference>
<gene>
    <name evidence="1" type="ORF">EA58_03700</name>
</gene>
<protein>
    <submittedName>
        <fullName evidence="1">Uncharacterized protein</fullName>
    </submittedName>
</protein>
<reference evidence="1 2" key="1">
    <citation type="submission" date="2014-04" db="EMBL/GenBank/DDBJ databases">
        <title>Draft genome sequence of Photobacterium halotolerans S2753: a solonamide, ngercheumicin and holomycin producer.</title>
        <authorList>
            <person name="Machado H.R."/>
            <person name="Gram L."/>
        </authorList>
    </citation>
    <scope>NUCLEOTIDE SEQUENCE [LARGE SCALE GENOMIC DNA]</scope>
    <source>
        <strain evidence="1 2">S2753</strain>
    </source>
</reference>
<accession>A0A066RQZ5</accession>
<organism evidence="1 2">
    <name type="scientific">Photobacterium galatheae</name>
    <dbReference type="NCBI Taxonomy" id="1654360"/>
    <lineage>
        <taxon>Bacteria</taxon>
        <taxon>Pseudomonadati</taxon>
        <taxon>Pseudomonadota</taxon>
        <taxon>Gammaproteobacteria</taxon>
        <taxon>Vibrionales</taxon>
        <taxon>Vibrionaceae</taxon>
        <taxon>Photobacterium</taxon>
    </lineage>
</organism>
<evidence type="ECO:0000313" key="1">
    <source>
        <dbReference type="EMBL" id="KDM92870.1"/>
    </source>
</evidence>